<dbReference type="STRING" id="838561.P344_05800"/>
<gene>
    <name evidence="1" type="ORF">P344_05800</name>
</gene>
<evidence type="ECO:0000313" key="1">
    <source>
        <dbReference type="EMBL" id="AHI58467.1"/>
    </source>
</evidence>
<accession>W6AMQ7</accession>
<dbReference type="HOGENOM" id="CLU_3012039_0_0_14"/>
<organism evidence="1 2">
    <name type="scientific">Spiroplasma mirum ATCC 29335</name>
    <dbReference type="NCBI Taxonomy" id="838561"/>
    <lineage>
        <taxon>Bacteria</taxon>
        <taxon>Bacillati</taxon>
        <taxon>Mycoplasmatota</taxon>
        <taxon>Mollicutes</taxon>
        <taxon>Entomoplasmatales</taxon>
        <taxon>Spiroplasmataceae</taxon>
        <taxon>Spiroplasma</taxon>
    </lineage>
</organism>
<dbReference type="KEGG" id="smia:P344_05800"/>
<evidence type="ECO:0000313" key="2">
    <source>
        <dbReference type="Proteomes" id="UP000019260"/>
    </source>
</evidence>
<keyword evidence="2" id="KW-1185">Reference proteome</keyword>
<dbReference type="AlphaFoldDB" id="W6AMQ7"/>
<dbReference type="Proteomes" id="UP000019260">
    <property type="component" value="Chromosome"/>
</dbReference>
<name>W6AMQ7_9MOLU</name>
<sequence length="56" mass="6495">MEEIKHFCERILYLNAGKLKADTSVKAVVSEYGSVFNYTKAMFDYYKNHEPADSKN</sequence>
<proteinExistence type="predicted"/>
<dbReference type="PATRIC" id="fig|838561.3.peg.1109"/>
<dbReference type="RefSeq" id="WP_236681371.1">
    <property type="nucleotide sequence ID" value="NZ_CP002082.1"/>
</dbReference>
<dbReference type="EMBL" id="CP006720">
    <property type="protein sequence ID" value="AHI58467.1"/>
    <property type="molecule type" value="Genomic_DNA"/>
</dbReference>
<dbReference type="eggNOG" id="COG1131">
    <property type="taxonomic scope" value="Bacteria"/>
</dbReference>
<reference evidence="1 2" key="1">
    <citation type="submission" date="2013-09" db="EMBL/GenBank/DDBJ databases">
        <title>Complete genome sequence of Spiroplasma mirum suckling mouse cataract agent.</title>
        <authorList>
            <person name="Landry C.A."/>
            <person name="Bastian F.O."/>
            <person name="Thune R.L."/>
        </authorList>
    </citation>
    <scope>NUCLEOTIDE SEQUENCE [LARGE SCALE GENOMIC DNA]</scope>
    <source>
        <strain evidence="1 2">SMCA</strain>
    </source>
</reference>
<protein>
    <submittedName>
        <fullName evidence="1">Uncharacterized protein</fullName>
    </submittedName>
</protein>